<dbReference type="Proteomes" id="UP001465755">
    <property type="component" value="Unassembled WGS sequence"/>
</dbReference>
<dbReference type="EMBL" id="JALJOQ010000083">
    <property type="protein sequence ID" value="KAK9800289.1"/>
    <property type="molecule type" value="Genomic_DNA"/>
</dbReference>
<dbReference type="AlphaFoldDB" id="A0AAW1NZU5"/>
<accession>A0AAW1NZU5</accession>
<protein>
    <submittedName>
        <fullName evidence="2">Uncharacterized protein</fullName>
    </submittedName>
</protein>
<evidence type="ECO:0000256" key="1">
    <source>
        <dbReference type="SAM" id="MobiDB-lite"/>
    </source>
</evidence>
<evidence type="ECO:0000313" key="3">
    <source>
        <dbReference type="Proteomes" id="UP001465755"/>
    </source>
</evidence>
<evidence type="ECO:0000313" key="2">
    <source>
        <dbReference type="EMBL" id="KAK9800289.1"/>
    </source>
</evidence>
<organism evidence="2 3">
    <name type="scientific">Symbiochloris irregularis</name>
    <dbReference type="NCBI Taxonomy" id="706552"/>
    <lineage>
        <taxon>Eukaryota</taxon>
        <taxon>Viridiplantae</taxon>
        <taxon>Chlorophyta</taxon>
        <taxon>core chlorophytes</taxon>
        <taxon>Trebouxiophyceae</taxon>
        <taxon>Trebouxiales</taxon>
        <taxon>Trebouxiaceae</taxon>
        <taxon>Symbiochloris</taxon>
    </lineage>
</organism>
<proteinExistence type="predicted"/>
<name>A0AAW1NZU5_9CHLO</name>
<keyword evidence="3" id="KW-1185">Reference proteome</keyword>
<reference evidence="2 3" key="1">
    <citation type="journal article" date="2024" name="Nat. Commun.">
        <title>Phylogenomics reveals the evolutionary origins of lichenization in chlorophyte algae.</title>
        <authorList>
            <person name="Puginier C."/>
            <person name="Libourel C."/>
            <person name="Otte J."/>
            <person name="Skaloud P."/>
            <person name="Haon M."/>
            <person name="Grisel S."/>
            <person name="Petersen M."/>
            <person name="Berrin J.G."/>
            <person name="Delaux P.M."/>
            <person name="Dal Grande F."/>
            <person name="Keller J."/>
        </authorList>
    </citation>
    <scope>NUCLEOTIDE SEQUENCE [LARGE SCALE GENOMIC DNA]</scope>
    <source>
        <strain evidence="2 3">SAG 2036</strain>
    </source>
</reference>
<sequence>MAFKVSAKALAAGDVAITVKPDPESRAQVPSAPANALGSQASIKKKATAKDIVEAVKGPSRSPTLLPHFGGMAFGHTTFIAVSSAIPYPAVTLNGAFPLTPPAAHTIVPEPLMQPKGVFNSVQPENQRKRKFQEDPSTSAAEWRGCKFKKLKKQ</sequence>
<comment type="caution">
    <text evidence="2">The sequence shown here is derived from an EMBL/GenBank/DDBJ whole genome shotgun (WGS) entry which is preliminary data.</text>
</comment>
<gene>
    <name evidence="2" type="ORF">WJX73_004501</name>
</gene>
<feature type="region of interest" description="Disordered" evidence="1">
    <location>
        <begin position="115"/>
        <end position="144"/>
    </location>
</feature>